<protein>
    <submittedName>
        <fullName evidence="3">SdpI family protein</fullName>
    </submittedName>
</protein>
<feature type="transmembrane region" description="Helical" evidence="1">
    <location>
        <begin position="163"/>
        <end position="183"/>
    </location>
</feature>
<keyword evidence="1" id="KW-1133">Transmembrane helix</keyword>
<dbReference type="AlphaFoldDB" id="A0A9D1KW28"/>
<sequence length="217" mass="24771">MKTSIFFRRVLPALTIISFIGQLFFYPRLPKHIPIQWSSDGQVNTYGPSWMALILAALPFAVWLLMNILPKIDPRRRSYQQHIKAYHIFMAVISLFLMAASWFSTLTAIGLSLPISSILAVLLGIIFFIIGNYMPQIRSNYTFGIKTPWTLEDPEVWRKTHRLGGVLFCLMGLAFILSGLFATPLLRSIIPFTVILSIVLTYGYSYILYRKRTTSGK</sequence>
<name>A0A9D1KW28_9FIRM</name>
<feature type="domain" description="DUF1648" evidence="2">
    <location>
        <begin position="14"/>
        <end position="57"/>
    </location>
</feature>
<dbReference type="PANTHER" id="PTHR37810">
    <property type="entry name" value="IMMUNITY PROTEIN SDPI"/>
    <property type="match status" value="1"/>
</dbReference>
<proteinExistence type="predicted"/>
<feature type="transmembrane region" description="Helical" evidence="1">
    <location>
        <begin position="189"/>
        <end position="209"/>
    </location>
</feature>
<feature type="transmembrane region" description="Helical" evidence="1">
    <location>
        <begin position="7"/>
        <end position="26"/>
    </location>
</feature>
<keyword evidence="1" id="KW-0472">Membrane</keyword>
<dbReference type="GO" id="GO:0009636">
    <property type="term" value="P:response to toxic substance"/>
    <property type="evidence" value="ECO:0007669"/>
    <property type="project" value="TreeGrafter"/>
</dbReference>
<gene>
    <name evidence="3" type="ORF">IAB63_01720</name>
</gene>
<feature type="transmembrane region" description="Helical" evidence="1">
    <location>
        <begin position="46"/>
        <end position="65"/>
    </location>
</feature>
<comment type="caution">
    <text evidence="3">The sequence shown here is derived from an EMBL/GenBank/DDBJ whole genome shotgun (WGS) entry which is preliminary data.</text>
</comment>
<dbReference type="InterPro" id="IPR025962">
    <property type="entry name" value="SdpI/YhfL"/>
</dbReference>
<dbReference type="Proteomes" id="UP000824164">
    <property type="component" value="Unassembled WGS sequence"/>
</dbReference>
<dbReference type="PANTHER" id="PTHR37810:SF5">
    <property type="entry name" value="IMMUNITY PROTEIN SDPI"/>
    <property type="match status" value="1"/>
</dbReference>
<feature type="transmembrane region" description="Helical" evidence="1">
    <location>
        <begin position="109"/>
        <end position="130"/>
    </location>
</feature>
<evidence type="ECO:0000313" key="3">
    <source>
        <dbReference type="EMBL" id="HIU01953.1"/>
    </source>
</evidence>
<dbReference type="Pfam" id="PF13630">
    <property type="entry name" value="SdpI"/>
    <property type="match status" value="1"/>
</dbReference>
<dbReference type="InterPro" id="IPR026272">
    <property type="entry name" value="SdpI"/>
</dbReference>
<evidence type="ECO:0000313" key="4">
    <source>
        <dbReference type="Proteomes" id="UP000824164"/>
    </source>
</evidence>
<dbReference type="PIRSF" id="PIRSF038959">
    <property type="entry name" value="SdpI"/>
    <property type="match status" value="1"/>
</dbReference>
<evidence type="ECO:0000256" key="1">
    <source>
        <dbReference type="SAM" id="Phobius"/>
    </source>
</evidence>
<keyword evidence="1" id="KW-0812">Transmembrane</keyword>
<organism evidence="3 4">
    <name type="scientific">Candidatus Onthocola gallistercoris</name>
    <dbReference type="NCBI Taxonomy" id="2840876"/>
    <lineage>
        <taxon>Bacteria</taxon>
        <taxon>Bacillati</taxon>
        <taxon>Bacillota</taxon>
        <taxon>Bacilli</taxon>
        <taxon>Candidatus Onthocola</taxon>
    </lineage>
</organism>
<evidence type="ECO:0000259" key="2">
    <source>
        <dbReference type="Pfam" id="PF07853"/>
    </source>
</evidence>
<dbReference type="InterPro" id="IPR012867">
    <property type="entry name" value="DUF1648"/>
</dbReference>
<feature type="transmembrane region" description="Helical" evidence="1">
    <location>
        <begin position="85"/>
        <end position="103"/>
    </location>
</feature>
<reference evidence="3" key="1">
    <citation type="submission" date="2020-10" db="EMBL/GenBank/DDBJ databases">
        <authorList>
            <person name="Gilroy R."/>
        </authorList>
    </citation>
    <scope>NUCLEOTIDE SEQUENCE</scope>
    <source>
        <strain evidence="3">CHK187-14744</strain>
    </source>
</reference>
<reference evidence="3" key="2">
    <citation type="journal article" date="2021" name="PeerJ">
        <title>Extensive microbial diversity within the chicken gut microbiome revealed by metagenomics and culture.</title>
        <authorList>
            <person name="Gilroy R."/>
            <person name="Ravi A."/>
            <person name="Getino M."/>
            <person name="Pursley I."/>
            <person name="Horton D.L."/>
            <person name="Alikhan N.F."/>
            <person name="Baker D."/>
            <person name="Gharbi K."/>
            <person name="Hall N."/>
            <person name="Watson M."/>
            <person name="Adriaenssens E.M."/>
            <person name="Foster-Nyarko E."/>
            <person name="Jarju S."/>
            <person name="Secka A."/>
            <person name="Antonio M."/>
            <person name="Oren A."/>
            <person name="Chaudhuri R.R."/>
            <person name="La Ragione R."/>
            <person name="Hildebrand F."/>
            <person name="Pallen M.J."/>
        </authorList>
    </citation>
    <scope>NUCLEOTIDE SEQUENCE</scope>
    <source>
        <strain evidence="3">CHK187-14744</strain>
    </source>
</reference>
<dbReference type="Pfam" id="PF07853">
    <property type="entry name" value="DUF1648"/>
    <property type="match status" value="1"/>
</dbReference>
<accession>A0A9D1KW28</accession>
<dbReference type="EMBL" id="DVLT01000009">
    <property type="protein sequence ID" value="HIU01953.1"/>
    <property type="molecule type" value="Genomic_DNA"/>
</dbReference>